<dbReference type="Pfam" id="PF00364">
    <property type="entry name" value="Biotin_lipoyl"/>
    <property type="match status" value="1"/>
</dbReference>
<sequence>MTTPTTQKQTTQTTANGTHAASFERVLIANRGEIARRIITTARDMGLGTVAVFTAADAAAPHATEADFAVELTGDSLAETYLSAEALIDAARVSGADAIHPGYGFLSENADFARAVIGAGLTWIGPDPDAIIAMGSKISAKELMGEAGVPLLSDLDPATVTDAEFPVLIKASAGGGGRGMRVARDRSELDTQVTEAKREAKSAFGDDAVFCERYLETGHHVEVQIMADRHGTVWAVGERECSIQRRHQKIIEESPSPLIERLPHVRSELFDAARAAASAIGYVGAGTVEFLATDDGEFFFLEVNTRLQVEHPVTEATSGLDLVRLQFEIAAGAPLPADEPPRSTGHAIEARLYAEIPAADYRPAAGTLHTLALPGRAHQFRSPHGERAYVRIDSAAGDIPLEVGTDYDPMIAKIITFAPNRADAVRALATQIRGARIHGIDTNRDQLVRILEHPEFAQGTASTAFLGEVGDEVLAPVVSGADLGRCAIAAALAMEAAQAGAESAAVTIHPALRGFRNVGAAARSTELEPATGAEATAVRAVLTSRRGGAEPVFARTVAARSAHDAGRTARPWSIALASGKATAGEDELVADVLAAVLGTGAAPGAAADAGGTRTEVLVRSGGLDGRYVVTVRGEQVDVDGPGGATRFALTPRYPDPNAAAGAGSLLAPMPGSIIGVEVAEGDTVTAGQALLRLEAMKMEHTVTAPSDGVVSELPVSVGDKVDAGQTLVVIDAEGEHEDEPAGESDH</sequence>
<dbReference type="RefSeq" id="WP_303911628.1">
    <property type="nucleotide sequence ID" value="NZ_DYXM01000107.1"/>
</dbReference>
<keyword evidence="6" id="KW-0092">Biotin</keyword>
<dbReference type="EC" id="6.3.4.14" evidence="2"/>
<dbReference type="CDD" id="cd06850">
    <property type="entry name" value="biotinyl_domain"/>
    <property type="match status" value="1"/>
</dbReference>
<dbReference type="Pfam" id="PF02785">
    <property type="entry name" value="Biotin_carb_C"/>
    <property type="match status" value="1"/>
</dbReference>
<name>A0A921F330_9ACTN</name>
<comment type="caution">
    <text evidence="12">The sequence shown here is derived from an EMBL/GenBank/DDBJ whole genome shotgun (WGS) entry which is preliminary data.</text>
</comment>
<evidence type="ECO:0000256" key="7">
    <source>
        <dbReference type="ARBA" id="ARBA00048501"/>
    </source>
</evidence>
<evidence type="ECO:0000256" key="6">
    <source>
        <dbReference type="ARBA" id="ARBA00023267"/>
    </source>
</evidence>
<evidence type="ECO:0000313" key="13">
    <source>
        <dbReference type="Proteomes" id="UP000776650"/>
    </source>
</evidence>
<accession>A0A921F330</accession>
<dbReference type="SUPFAM" id="SSF52440">
    <property type="entry name" value="PreATP-grasp domain"/>
    <property type="match status" value="1"/>
</dbReference>
<evidence type="ECO:0000259" key="9">
    <source>
        <dbReference type="PROSITE" id="PS50968"/>
    </source>
</evidence>
<dbReference type="InterPro" id="IPR016185">
    <property type="entry name" value="PreATP-grasp_dom_sf"/>
</dbReference>
<keyword evidence="4 8" id="KW-0547">Nucleotide-binding</keyword>
<keyword evidence="3" id="KW-0436">Ligase</keyword>
<keyword evidence="5 8" id="KW-0067">ATP-binding</keyword>
<dbReference type="InterPro" id="IPR005481">
    <property type="entry name" value="BC-like_N"/>
</dbReference>
<feature type="domain" description="Biotin carboxylation" evidence="11">
    <location>
        <begin position="22"/>
        <end position="471"/>
    </location>
</feature>
<dbReference type="PROSITE" id="PS50968">
    <property type="entry name" value="BIOTINYL_LIPOYL"/>
    <property type="match status" value="1"/>
</dbReference>
<dbReference type="AlphaFoldDB" id="A0A921F330"/>
<dbReference type="Gene3D" id="3.30.470.20">
    <property type="entry name" value="ATP-grasp fold, B domain"/>
    <property type="match status" value="1"/>
</dbReference>
<evidence type="ECO:0000256" key="5">
    <source>
        <dbReference type="ARBA" id="ARBA00022840"/>
    </source>
</evidence>
<feature type="domain" description="ATP-grasp" evidence="10">
    <location>
        <begin position="141"/>
        <end position="331"/>
    </location>
</feature>
<evidence type="ECO:0000259" key="10">
    <source>
        <dbReference type="PROSITE" id="PS50975"/>
    </source>
</evidence>
<dbReference type="InterPro" id="IPR000089">
    <property type="entry name" value="Biotin_lipoyl"/>
</dbReference>
<dbReference type="InterPro" id="IPR011764">
    <property type="entry name" value="Biotin_carboxylation_dom"/>
</dbReference>
<dbReference type="EMBL" id="DYXM01000107">
    <property type="protein sequence ID" value="HJE90520.1"/>
    <property type="molecule type" value="Genomic_DNA"/>
</dbReference>
<evidence type="ECO:0000259" key="11">
    <source>
        <dbReference type="PROSITE" id="PS50979"/>
    </source>
</evidence>
<reference evidence="12" key="1">
    <citation type="journal article" date="2021" name="PeerJ">
        <title>Extensive microbial diversity within the chicken gut microbiome revealed by metagenomics and culture.</title>
        <authorList>
            <person name="Gilroy R."/>
            <person name="Ravi A."/>
            <person name="Getino M."/>
            <person name="Pursley I."/>
            <person name="Horton D.L."/>
            <person name="Alikhan N.F."/>
            <person name="Baker D."/>
            <person name="Gharbi K."/>
            <person name="Hall N."/>
            <person name="Watson M."/>
            <person name="Adriaenssens E.M."/>
            <person name="Foster-Nyarko E."/>
            <person name="Jarju S."/>
            <person name="Secka A."/>
            <person name="Antonio M."/>
            <person name="Oren A."/>
            <person name="Chaudhuri R.R."/>
            <person name="La Ragione R."/>
            <person name="Hildebrand F."/>
            <person name="Pallen M.J."/>
        </authorList>
    </citation>
    <scope>NUCLEOTIDE SEQUENCE</scope>
    <source>
        <strain evidence="12">ChiGjej1B1-18357</strain>
    </source>
</reference>
<dbReference type="GO" id="GO:0046872">
    <property type="term" value="F:metal ion binding"/>
    <property type="evidence" value="ECO:0007669"/>
    <property type="project" value="InterPro"/>
</dbReference>
<dbReference type="PROSITE" id="PS00866">
    <property type="entry name" value="CPSASE_1"/>
    <property type="match status" value="1"/>
</dbReference>
<reference evidence="12" key="2">
    <citation type="submission" date="2021-09" db="EMBL/GenBank/DDBJ databases">
        <authorList>
            <person name="Gilroy R."/>
        </authorList>
    </citation>
    <scope>NUCLEOTIDE SEQUENCE</scope>
    <source>
        <strain evidence="12">ChiGjej1B1-18357</strain>
    </source>
</reference>
<dbReference type="InterPro" id="IPR005482">
    <property type="entry name" value="Biotin_COase_C"/>
</dbReference>
<dbReference type="FunFam" id="2.40.50.100:FF:000003">
    <property type="entry name" value="Acetyl-CoA carboxylase biotin carboxyl carrier protein"/>
    <property type="match status" value="1"/>
</dbReference>
<dbReference type="InterPro" id="IPR011053">
    <property type="entry name" value="Single_hybrid_motif"/>
</dbReference>
<dbReference type="Pfam" id="PF00289">
    <property type="entry name" value="Biotin_carb_N"/>
    <property type="match status" value="1"/>
</dbReference>
<dbReference type="SMART" id="SM00878">
    <property type="entry name" value="Biotin_carb_C"/>
    <property type="match status" value="1"/>
</dbReference>
<evidence type="ECO:0000256" key="1">
    <source>
        <dbReference type="ARBA" id="ARBA00001953"/>
    </source>
</evidence>
<dbReference type="InterPro" id="IPR001882">
    <property type="entry name" value="Biotin_BS"/>
</dbReference>
<dbReference type="Gene3D" id="2.40.50.100">
    <property type="match status" value="1"/>
</dbReference>
<dbReference type="PROSITE" id="PS00188">
    <property type="entry name" value="BIOTIN"/>
    <property type="match status" value="1"/>
</dbReference>
<organism evidence="12 13">
    <name type="scientific">Dietzia timorensis</name>
    <dbReference type="NCBI Taxonomy" id="499555"/>
    <lineage>
        <taxon>Bacteria</taxon>
        <taxon>Bacillati</taxon>
        <taxon>Actinomycetota</taxon>
        <taxon>Actinomycetes</taxon>
        <taxon>Mycobacteriales</taxon>
        <taxon>Dietziaceae</taxon>
        <taxon>Dietzia</taxon>
    </lineage>
</organism>
<dbReference type="PANTHER" id="PTHR18866">
    <property type="entry name" value="CARBOXYLASE:PYRUVATE/ACETYL-COA/PROPIONYL-COA CARBOXYLASE"/>
    <property type="match status" value="1"/>
</dbReference>
<dbReference type="SUPFAM" id="SSF51230">
    <property type="entry name" value="Single hybrid motif"/>
    <property type="match status" value="1"/>
</dbReference>
<dbReference type="InterPro" id="IPR050856">
    <property type="entry name" value="Biotin_carboxylase_complex"/>
</dbReference>
<comment type="catalytic activity">
    <reaction evidence="7">
        <text>N(6)-biotinyl-L-lysyl-[protein] + hydrogencarbonate + ATP = N(6)-carboxybiotinyl-L-lysyl-[protein] + ADP + phosphate + H(+)</text>
        <dbReference type="Rhea" id="RHEA:13501"/>
        <dbReference type="Rhea" id="RHEA-COMP:10505"/>
        <dbReference type="Rhea" id="RHEA-COMP:10506"/>
        <dbReference type="ChEBI" id="CHEBI:15378"/>
        <dbReference type="ChEBI" id="CHEBI:17544"/>
        <dbReference type="ChEBI" id="CHEBI:30616"/>
        <dbReference type="ChEBI" id="CHEBI:43474"/>
        <dbReference type="ChEBI" id="CHEBI:83144"/>
        <dbReference type="ChEBI" id="CHEBI:83145"/>
        <dbReference type="ChEBI" id="CHEBI:456216"/>
        <dbReference type="EC" id="6.3.4.14"/>
    </reaction>
    <physiologicalReaction direction="left-to-right" evidence="7">
        <dbReference type="Rhea" id="RHEA:13502"/>
    </physiologicalReaction>
</comment>
<evidence type="ECO:0000256" key="3">
    <source>
        <dbReference type="ARBA" id="ARBA00022598"/>
    </source>
</evidence>
<dbReference type="Proteomes" id="UP000776650">
    <property type="component" value="Unassembled WGS sequence"/>
</dbReference>
<gene>
    <name evidence="12" type="ORF">K8V11_05885</name>
</gene>
<dbReference type="Pfam" id="PF02786">
    <property type="entry name" value="CPSase_L_D2"/>
    <property type="match status" value="1"/>
</dbReference>
<dbReference type="GO" id="GO:0004075">
    <property type="term" value="F:biotin carboxylase activity"/>
    <property type="evidence" value="ECO:0007669"/>
    <property type="project" value="UniProtKB-EC"/>
</dbReference>
<dbReference type="InterPro" id="IPR005479">
    <property type="entry name" value="CPAse_ATP-bd"/>
</dbReference>
<dbReference type="PANTHER" id="PTHR18866:SF126">
    <property type="entry name" value="BIOTIN CARBOXYLASE"/>
    <property type="match status" value="1"/>
</dbReference>
<dbReference type="SUPFAM" id="SSF51246">
    <property type="entry name" value="Rudiment single hybrid motif"/>
    <property type="match status" value="1"/>
</dbReference>
<comment type="cofactor">
    <cofactor evidence="1">
        <name>biotin</name>
        <dbReference type="ChEBI" id="CHEBI:57586"/>
    </cofactor>
</comment>
<evidence type="ECO:0000313" key="12">
    <source>
        <dbReference type="EMBL" id="HJE90520.1"/>
    </source>
</evidence>
<feature type="domain" description="Lipoyl-binding" evidence="9">
    <location>
        <begin position="659"/>
        <end position="731"/>
    </location>
</feature>
<evidence type="ECO:0000256" key="2">
    <source>
        <dbReference type="ARBA" id="ARBA00013263"/>
    </source>
</evidence>
<dbReference type="PROSITE" id="PS50975">
    <property type="entry name" value="ATP_GRASP"/>
    <property type="match status" value="1"/>
</dbReference>
<dbReference type="GO" id="GO:0005524">
    <property type="term" value="F:ATP binding"/>
    <property type="evidence" value="ECO:0007669"/>
    <property type="project" value="UniProtKB-UniRule"/>
</dbReference>
<dbReference type="PROSITE" id="PS50979">
    <property type="entry name" value="BC"/>
    <property type="match status" value="1"/>
</dbReference>
<evidence type="ECO:0000256" key="4">
    <source>
        <dbReference type="ARBA" id="ARBA00022741"/>
    </source>
</evidence>
<evidence type="ECO:0000256" key="8">
    <source>
        <dbReference type="PROSITE-ProRule" id="PRU00409"/>
    </source>
</evidence>
<dbReference type="InterPro" id="IPR011054">
    <property type="entry name" value="Rudment_hybrid_motif"/>
</dbReference>
<dbReference type="PROSITE" id="PS00867">
    <property type="entry name" value="CPSASE_2"/>
    <property type="match status" value="1"/>
</dbReference>
<dbReference type="InterPro" id="IPR011761">
    <property type="entry name" value="ATP-grasp"/>
</dbReference>
<proteinExistence type="predicted"/>
<dbReference type="SUPFAM" id="SSF56059">
    <property type="entry name" value="Glutathione synthetase ATP-binding domain-like"/>
    <property type="match status" value="1"/>
</dbReference>
<protein>
    <recommendedName>
        <fullName evidence="2">biotin carboxylase</fullName>
        <ecNumber evidence="2">6.3.4.14</ecNumber>
    </recommendedName>
</protein>